<dbReference type="InterPro" id="IPR016032">
    <property type="entry name" value="Sig_transdc_resp-reg_C-effctor"/>
</dbReference>
<dbReference type="AlphaFoldDB" id="A0A8J3Z6C9"/>
<dbReference type="GO" id="GO:0006355">
    <property type="term" value="P:regulation of DNA-templated transcription"/>
    <property type="evidence" value="ECO:0007669"/>
    <property type="project" value="InterPro"/>
</dbReference>
<dbReference type="SUPFAM" id="SSF52540">
    <property type="entry name" value="P-loop containing nucleoside triphosphate hydrolases"/>
    <property type="match status" value="1"/>
</dbReference>
<keyword evidence="2 4" id="KW-0238">DNA-binding</keyword>
<dbReference type="SUPFAM" id="SSF48452">
    <property type="entry name" value="TPR-like"/>
    <property type="match status" value="2"/>
</dbReference>
<dbReference type="Pfam" id="PF17874">
    <property type="entry name" value="TPR_MalT"/>
    <property type="match status" value="1"/>
</dbReference>
<evidence type="ECO:0000313" key="7">
    <source>
        <dbReference type="Proteomes" id="UP000612585"/>
    </source>
</evidence>
<dbReference type="InterPro" id="IPR001867">
    <property type="entry name" value="OmpR/PhoB-type_DNA-bd"/>
</dbReference>
<dbReference type="Pfam" id="PF00931">
    <property type="entry name" value="NB-ARC"/>
    <property type="match status" value="1"/>
</dbReference>
<dbReference type="InterPro" id="IPR005158">
    <property type="entry name" value="BTAD"/>
</dbReference>
<dbReference type="SMART" id="SM00862">
    <property type="entry name" value="Trans_reg_C"/>
    <property type="match status" value="1"/>
</dbReference>
<dbReference type="SUPFAM" id="SSF46894">
    <property type="entry name" value="C-terminal effector domain of the bipartite response regulators"/>
    <property type="match status" value="1"/>
</dbReference>
<proteinExistence type="inferred from homology"/>
<organism evidence="6 7">
    <name type="scientific">Virgisporangium aurantiacum</name>
    <dbReference type="NCBI Taxonomy" id="175570"/>
    <lineage>
        <taxon>Bacteria</taxon>
        <taxon>Bacillati</taxon>
        <taxon>Actinomycetota</taxon>
        <taxon>Actinomycetes</taxon>
        <taxon>Micromonosporales</taxon>
        <taxon>Micromonosporaceae</taxon>
        <taxon>Virgisporangium</taxon>
    </lineage>
</organism>
<evidence type="ECO:0000313" key="6">
    <source>
        <dbReference type="EMBL" id="GIJ58309.1"/>
    </source>
</evidence>
<accession>A0A8J3Z6C9</accession>
<dbReference type="PANTHER" id="PTHR47691:SF3">
    <property type="entry name" value="HTH-TYPE TRANSCRIPTIONAL REGULATOR RV0890C-RELATED"/>
    <property type="match status" value="1"/>
</dbReference>
<dbReference type="Gene3D" id="1.25.40.10">
    <property type="entry name" value="Tetratricopeptide repeat domain"/>
    <property type="match status" value="2"/>
</dbReference>
<dbReference type="InterPro" id="IPR041617">
    <property type="entry name" value="TPR_MalT"/>
</dbReference>
<feature type="repeat" description="TPR" evidence="3">
    <location>
        <begin position="690"/>
        <end position="723"/>
    </location>
</feature>
<dbReference type="InterPro" id="IPR019734">
    <property type="entry name" value="TPR_rpt"/>
</dbReference>
<protein>
    <submittedName>
        <fullName evidence="6">SARP family transcriptional regulator</fullName>
    </submittedName>
</protein>
<dbReference type="PROSITE" id="PS50005">
    <property type="entry name" value="TPR"/>
    <property type="match status" value="2"/>
</dbReference>
<dbReference type="PRINTS" id="PR00364">
    <property type="entry name" value="DISEASERSIST"/>
</dbReference>
<dbReference type="RefSeq" id="WP_203998838.1">
    <property type="nucleotide sequence ID" value="NZ_BOPG01000034.1"/>
</dbReference>
<dbReference type="SMART" id="SM00028">
    <property type="entry name" value="TPR"/>
    <property type="match status" value="5"/>
</dbReference>
<dbReference type="EMBL" id="BOPG01000034">
    <property type="protein sequence ID" value="GIJ58309.1"/>
    <property type="molecule type" value="Genomic_DNA"/>
</dbReference>
<dbReference type="InterPro" id="IPR002182">
    <property type="entry name" value="NB-ARC"/>
</dbReference>
<dbReference type="SMART" id="SM01043">
    <property type="entry name" value="BTAD"/>
    <property type="match status" value="1"/>
</dbReference>
<dbReference type="Gene3D" id="3.40.50.300">
    <property type="entry name" value="P-loop containing nucleotide triphosphate hydrolases"/>
    <property type="match status" value="1"/>
</dbReference>
<feature type="repeat" description="TPR" evidence="3">
    <location>
        <begin position="770"/>
        <end position="803"/>
    </location>
</feature>
<reference evidence="6" key="1">
    <citation type="submission" date="2021-01" db="EMBL/GenBank/DDBJ databases">
        <title>Whole genome shotgun sequence of Virgisporangium aurantiacum NBRC 16421.</title>
        <authorList>
            <person name="Komaki H."/>
            <person name="Tamura T."/>
        </authorList>
    </citation>
    <scope>NUCLEOTIDE SEQUENCE</scope>
    <source>
        <strain evidence="6">NBRC 16421</strain>
    </source>
</reference>
<keyword evidence="7" id="KW-1185">Reference proteome</keyword>
<dbReference type="Proteomes" id="UP000612585">
    <property type="component" value="Unassembled WGS sequence"/>
</dbReference>
<evidence type="ECO:0000259" key="5">
    <source>
        <dbReference type="PROSITE" id="PS51755"/>
    </source>
</evidence>
<feature type="domain" description="OmpR/PhoB-type" evidence="5">
    <location>
        <begin position="1"/>
        <end position="91"/>
    </location>
</feature>
<dbReference type="Gene3D" id="1.10.10.10">
    <property type="entry name" value="Winged helix-like DNA-binding domain superfamily/Winged helix DNA-binding domain"/>
    <property type="match status" value="1"/>
</dbReference>
<gene>
    <name evidence="6" type="ORF">Vau01_058250</name>
</gene>
<dbReference type="Pfam" id="PF03704">
    <property type="entry name" value="BTAD"/>
    <property type="match status" value="1"/>
</dbReference>
<dbReference type="InterPro" id="IPR036388">
    <property type="entry name" value="WH-like_DNA-bd_sf"/>
</dbReference>
<evidence type="ECO:0000256" key="1">
    <source>
        <dbReference type="ARBA" id="ARBA00005820"/>
    </source>
</evidence>
<dbReference type="GO" id="GO:0003677">
    <property type="term" value="F:DNA binding"/>
    <property type="evidence" value="ECO:0007669"/>
    <property type="project" value="UniProtKB-UniRule"/>
</dbReference>
<keyword evidence="3" id="KW-0802">TPR repeat</keyword>
<dbReference type="PANTHER" id="PTHR47691">
    <property type="entry name" value="REGULATOR-RELATED"/>
    <property type="match status" value="1"/>
</dbReference>
<comment type="similarity">
    <text evidence="1">Belongs to the AfsR/DnrI/RedD regulatory family.</text>
</comment>
<comment type="caution">
    <text evidence="6">The sequence shown here is derived from an EMBL/GenBank/DDBJ whole genome shotgun (WGS) entry which is preliminary data.</text>
</comment>
<dbReference type="InterPro" id="IPR027417">
    <property type="entry name" value="P-loop_NTPase"/>
</dbReference>
<dbReference type="PROSITE" id="PS51755">
    <property type="entry name" value="OMPR_PHOB"/>
    <property type="match status" value="1"/>
</dbReference>
<dbReference type="GO" id="GO:0043531">
    <property type="term" value="F:ADP binding"/>
    <property type="evidence" value="ECO:0007669"/>
    <property type="project" value="InterPro"/>
</dbReference>
<sequence length="936" mass="101986">MDFVILGRTALHADGRPVDLGAAKQRALLAMLLFHVRVPVRTDTLLHQLWGDQPTPRSNLYALVSRTRRVLDGIGRPDALVRVDSGYRLDLDPDLVDFHRFRRLVARARDAAPAAAAAMLVEAIGFWRGEPLADLRGPYTEQLRNHMHDELVEAHKLLADHELTLGQPHRVLARLEPFVLDRDLDEALAEYWMRALAATGRVDDARTFSVQFRKRFRRRLHTDSRVTMPAFAGAGAVPRPAAPVPRQLPMDVVDFTGHEDLLHDIDDAAGVGIVVLSGMPGVGKTTLAVHWAHRNRDRFPDGQLYLNANAFGTGPDLEPARALGRFLSALGVAADQVPGDVDERRDLFNDLLADRRVLLVLDNVRTTEQVRPLIPTTGPCAAIVTSRNRLRGLSIREGARCITVPPLSASDSTALLTAVIGPRRAAADPDGVQELVRLTGGLPLAVRIVGEHVAERSHVPVGDLAGEFSRHLLGSDGDDEEARLETVFAWSYDALPPADSRLFRLLGLFPGPTISVEAAAAMAGDPRTAVHTALHGLARAHLIGHDTVGRFRLHDLLKRFAADRAEEQPATFRRDAVRRLADWFLWSMIDAARVLAPDRPRVPDLVPPQGVEPMTFDTDAAAVAWCGAERANLGPATRQAIDLGLFRPAWQLIGTAHELYDRYGRQDDVLEFCALGLTAARLDDHRDGQLGTLVNQGSTYFAMRDHDHATESFTAALQLARDSDDPDAQTVCLHNIGSVRLATGQTAAAVVAFTEVLAMCRRTGNRVGESSTLHRLGMACRRLGRFAEAAGHFAEALAIRTRDQAVRGQGETHAALAALFHETGEQDRALTHCRKAVDCATRMHDDIVRCDALITATQIALATGRSESALDDAERAVEIGRAIGDPVRRSRALVVLTEAMTATSGAVAAAVTRAEAIESLGELPTSMAEELLVRLL</sequence>
<dbReference type="GO" id="GO:0000160">
    <property type="term" value="P:phosphorelay signal transduction system"/>
    <property type="evidence" value="ECO:0007669"/>
    <property type="project" value="InterPro"/>
</dbReference>
<evidence type="ECO:0000256" key="3">
    <source>
        <dbReference type="PROSITE-ProRule" id="PRU00339"/>
    </source>
</evidence>
<dbReference type="InterPro" id="IPR011990">
    <property type="entry name" value="TPR-like_helical_dom_sf"/>
</dbReference>
<name>A0A8J3Z6C9_9ACTN</name>
<feature type="DNA-binding region" description="OmpR/PhoB-type" evidence="4">
    <location>
        <begin position="1"/>
        <end position="91"/>
    </location>
</feature>
<evidence type="ECO:0000256" key="4">
    <source>
        <dbReference type="PROSITE-ProRule" id="PRU01091"/>
    </source>
</evidence>
<evidence type="ECO:0000256" key="2">
    <source>
        <dbReference type="ARBA" id="ARBA00023125"/>
    </source>
</evidence>